<dbReference type="EMBL" id="AWWV01012452">
    <property type="protein sequence ID" value="OMO67107.1"/>
    <property type="molecule type" value="Genomic_DNA"/>
</dbReference>
<keyword evidence="4" id="KW-0863">Zinc-finger</keyword>
<dbReference type="OrthoDB" id="10009520at2759"/>
<dbReference type="PANTHER" id="PTHR11685">
    <property type="entry name" value="RBR FAMILY RING FINGER AND IBR DOMAIN-CONTAINING"/>
    <property type="match status" value="1"/>
</dbReference>
<dbReference type="GO" id="GO:0016567">
    <property type="term" value="P:protein ubiquitination"/>
    <property type="evidence" value="ECO:0007669"/>
    <property type="project" value="UniProtKB-UniPathway"/>
</dbReference>
<evidence type="ECO:0000256" key="3">
    <source>
        <dbReference type="ARBA" id="ARBA00022723"/>
    </source>
</evidence>
<dbReference type="Gramene" id="OMO67107">
    <property type="protein sequence ID" value="OMO67107"/>
    <property type="gene ID" value="CCACVL1_20792"/>
</dbReference>
<dbReference type="GO" id="GO:0008270">
    <property type="term" value="F:zinc ion binding"/>
    <property type="evidence" value="ECO:0007669"/>
    <property type="project" value="UniProtKB-KW"/>
</dbReference>
<accession>A0A1R3H9W4</accession>
<evidence type="ECO:0000256" key="1">
    <source>
        <dbReference type="ARBA" id="ARBA00001947"/>
    </source>
</evidence>
<keyword evidence="6" id="KW-0862">Zinc</keyword>
<dbReference type="InterPro" id="IPR002867">
    <property type="entry name" value="IBR_dom"/>
</dbReference>
<dbReference type="SUPFAM" id="SSF57850">
    <property type="entry name" value="RING/U-box"/>
    <property type="match status" value="1"/>
</dbReference>
<dbReference type="Pfam" id="PF01485">
    <property type="entry name" value="IBR"/>
    <property type="match status" value="1"/>
</dbReference>
<comment type="cofactor">
    <cofactor evidence="1">
        <name>Zn(2+)</name>
        <dbReference type="ChEBI" id="CHEBI:29105"/>
    </cofactor>
</comment>
<gene>
    <name evidence="8" type="ORF">CCACVL1_20792</name>
</gene>
<dbReference type="STRING" id="210143.A0A1R3H9W4"/>
<comment type="caution">
    <text evidence="8">The sequence shown here is derived from an EMBL/GenBank/DDBJ whole genome shotgun (WGS) entry which is preliminary data.</text>
</comment>
<reference evidence="8 9" key="1">
    <citation type="submission" date="2013-09" db="EMBL/GenBank/DDBJ databases">
        <title>Corchorus capsularis genome sequencing.</title>
        <authorList>
            <person name="Alam M."/>
            <person name="Haque M.S."/>
            <person name="Islam M.S."/>
            <person name="Emdad E.M."/>
            <person name="Islam M.M."/>
            <person name="Ahmed B."/>
            <person name="Halim A."/>
            <person name="Hossen Q.M.M."/>
            <person name="Hossain M.Z."/>
            <person name="Ahmed R."/>
            <person name="Khan M.M."/>
            <person name="Islam R."/>
            <person name="Rashid M.M."/>
            <person name="Khan S.A."/>
            <person name="Rahman M.S."/>
            <person name="Alam M."/>
        </authorList>
    </citation>
    <scope>NUCLEOTIDE SEQUENCE [LARGE SCALE GENOMIC DNA]</scope>
    <source>
        <strain evidence="9">cv. CVL-1</strain>
        <tissue evidence="8">Whole seedling</tissue>
    </source>
</reference>
<dbReference type="InterPro" id="IPR031127">
    <property type="entry name" value="E3_UB_ligase_RBR"/>
</dbReference>
<organism evidence="8 9">
    <name type="scientific">Corchorus capsularis</name>
    <name type="common">Jute</name>
    <dbReference type="NCBI Taxonomy" id="210143"/>
    <lineage>
        <taxon>Eukaryota</taxon>
        <taxon>Viridiplantae</taxon>
        <taxon>Streptophyta</taxon>
        <taxon>Embryophyta</taxon>
        <taxon>Tracheophyta</taxon>
        <taxon>Spermatophyta</taxon>
        <taxon>Magnoliopsida</taxon>
        <taxon>eudicotyledons</taxon>
        <taxon>Gunneridae</taxon>
        <taxon>Pentapetalae</taxon>
        <taxon>rosids</taxon>
        <taxon>malvids</taxon>
        <taxon>Malvales</taxon>
        <taxon>Malvaceae</taxon>
        <taxon>Grewioideae</taxon>
        <taxon>Apeibeae</taxon>
        <taxon>Corchorus</taxon>
    </lineage>
</organism>
<keyword evidence="9" id="KW-1185">Reference proteome</keyword>
<proteinExistence type="predicted"/>
<evidence type="ECO:0000256" key="5">
    <source>
        <dbReference type="ARBA" id="ARBA00022786"/>
    </source>
</evidence>
<evidence type="ECO:0000256" key="2">
    <source>
        <dbReference type="ARBA" id="ARBA00004906"/>
    </source>
</evidence>
<dbReference type="CDD" id="cd22582">
    <property type="entry name" value="BRcat_RBR_unk"/>
    <property type="match status" value="1"/>
</dbReference>
<evidence type="ECO:0000313" key="9">
    <source>
        <dbReference type="Proteomes" id="UP000188268"/>
    </source>
</evidence>
<sequence length="101" mass="11278">MDKGVSLQSKFAAFHISSNKFKKKIVNGSEKFYCPYSDCSTLLINDPLEVLTELPCPACKRHFCVQCKVAWHSGVDMHSVTIVEHLQPVLVIVAQSVITNQ</sequence>
<keyword evidence="5" id="KW-0833">Ubl conjugation pathway</keyword>
<dbReference type="UniPathway" id="UPA00143"/>
<keyword evidence="3" id="KW-0479">Metal-binding</keyword>
<dbReference type="Proteomes" id="UP000188268">
    <property type="component" value="Unassembled WGS sequence"/>
</dbReference>
<evidence type="ECO:0000256" key="4">
    <source>
        <dbReference type="ARBA" id="ARBA00022771"/>
    </source>
</evidence>
<evidence type="ECO:0000313" key="8">
    <source>
        <dbReference type="EMBL" id="OMO67107.1"/>
    </source>
</evidence>
<feature type="domain" description="IBR" evidence="7">
    <location>
        <begin position="19"/>
        <end position="77"/>
    </location>
</feature>
<comment type="pathway">
    <text evidence="2">Protein modification; protein ubiquitination.</text>
</comment>
<name>A0A1R3H9W4_COCAP</name>
<dbReference type="GO" id="GO:0004842">
    <property type="term" value="F:ubiquitin-protein transferase activity"/>
    <property type="evidence" value="ECO:0007669"/>
    <property type="project" value="InterPro"/>
</dbReference>
<protein>
    <submittedName>
        <fullName evidence="8">Zinc finger, C6HC-type</fullName>
    </submittedName>
</protein>
<evidence type="ECO:0000256" key="6">
    <source>
        <dbReference type="ARBA" id="ARBA00022833"/>
    </source>
</evidence>
<dbReference type="AlphaFoldDB" id="A0A1R3H9W4"/>
<dbReference type="SMART" id="SM00647">
    <property type="entry name" value="IBR"/>
    <property type="match status" value="1"/>
</dbReference>
<evidence type="ECO:0000259" key="7">
    <source>
        <dbReference type="SMART" id="SM00647"/>
    </source>
</evidence>